<keyword evidence="1" id="KW-0175">Coiled coil</keyword>
<comment type="caution">
    <text evidence="3">The sequence shown here is derived from an EMBL/GenBank/DDBJ whole genome shotgun (WGS) entry which is preliminary data.</text>
</comment>
<keyword evidence="4" id="KW-1185">Reference proteome</keyword>
<dbReference type="Proteomes" id="UP000887013">
    <property type="component" value="Unassembled WGS sequence"/>
</dbReference>
<gene>
    <name evidence="3" type="ORF">NPIL_118221</name>
</gene>
<reference evidence="3" key="1">
    <citation type="submission" date="2020-08" db="EMBL/GenBank/DDBJ databases">
        <title>Multicomponent nature underlies the extraordinary mechanical properties of spider dragline silk.</title>
        <authorList>
            <person name="Kono N."/>
            <person name="Nakamura H."/>
            <person name="Mori M."/>
            <person name="Yoshida Y."/>
            <person name="Ohtoshi R."/>
            <person name="Malay A.D."/>
            <person name="Moran D.A.P."/>
            <person name="Tomita M."/>
            <person name="Numata K."/>
            <person name="Arakawa K."/>
        </authorList>
    </citation>
    <scope>NUCLEOTIDE SEQUENCE</scope>
</reference>
<name>A0A8X6UEP9_NEPPI</name>
<evidence type="ECO:0000313" key="4">
    <source>
        <dbReference type="Proteomes" id="UP000887013"/>
    </source>
</evidence>
<sequence length="338" mass="37544">MDAESLVSKSELIEGKRYLLKFLTNRYTDESIVVNEPSDIRSEEKCGSNSRSIITPSETEAVNNLTLLLDESTLTDERRSIDSPETVSLSAESFSEEDITIHLSSGKSKNEHTMSSIANENCSTSHGTTQVMEKINTFHSASNSQTLVLDDSSVPSGVHFLSKEPPQSSNKLNTGGFSEEERRKMRTICAGLAASSSRVNTSPSLEQSPKKGSMRRLCGDFQEFKKIKSMDLQRIKTKLGNITLEIDSSVKGAANLSKKLGKISKGIPETTSELKVQNARLKYLVSVAQAMLTKLNININKLEKEINDYMAKTEEINKGIDDRFKHILQLMIERSKKE</sequence>
<accession>A0A8X6UEP9</accession>
<feature type="coiled-coil region" evidence="1">
    <location>
        <begin position="285"/>
        <end position="319"/>
    </location>
</feature>
<evidence type="ECO:0000313" key="3">
    <source>
        <dbReference type="EMBL" id="GFU09487.1"/>
    </source>
</evidence>
<organism evidence="3 4">
    <name type="scientific">Nephila pilipes</name>
    <name type="common">Giant wood spider</name>
    <name type="synonym">Nephila maculata</name>
    <dbReference type="NCBI Taxonomy" id="299642"/>
    <lineage>
        <taxon>Eukaryota</taxon>
        <taxon>Metazoa</taxon>
        <taxon>Ecdysozoa</taxon>
        <taxon>Arthropoda</taxon>
        <taxon>Chelicerata</taxon>
        <taxon>Arachnida</taxon>
        <taxon>Araneae</taxon>
        <taxon>Araneomorphae</taxon>
        <taxon>Entelegynae</taxon>
        <taxon>Araneoidea</taxon>
        <taxon>Nephilidae</taxon>
        <taxon>Nephila</taxon>
    </lineage>
</organism>
<feature type="compositionally biased region" description="Polar residues" evidence="2">
    <location>
        <begin position="165"/>
        <end position="176"/>
    </location>
</feature>
<evidence type="ECO:0000256" key="2">
    <source>
        <dbReference type="SAM" id="MobiDB-lite"/>
    </source>
</evidence>
<evidence type="ECO:0000256" key="1">
    <source>
        <dbReference type="SAM" id="Coils"/>
    </source>
</evidence>
<dbReference type="AlphaFoldDB" id="A0A8X6UEP9"/>
<proteinExistence type="predicted"/>
<dbReference type="EMBL" id="BMAW01078079">
    <property type="protein sequence ID" value="GFU09487.1"/>
    <property type="molecule type" value="Genomic_DNA"/>
</dbReference>
<protein>
    <submittedName>
        <fullName evidence="3">Uncharacterized protein</fullName>
    </submittedName>
</protein>
<feature type="region of interest" description="Disordered" evidence="2">
    <location>
        <begin position="160"/>
        <end position="179"/>
    </location>
</feature>